<dbReference type="InterPro" id="IPR010027">
    <property type="entry name" value="Tail_assembly_G"/>
</dbReference>
<evidence type="ECO:0000259" key="1">
    <source>
        <dbReference type="Pfam" id="PF06894"/>
    </source>
</evidence>
<evidence type="ECO:0000313" key="3">
    <source>
        <dbReference type="Proteomes" id="UP001607125"/>
    </source>
</evidence>
<accession>A0ABW7IE77</accession>
<name>A0ABW7IE77_9VIBR</name>
<protein>
    <submittedName>
        <fullName evidence="2">Phage minor tail protein domain-containing protein</fullName>
    </submittedName>
</protein>
<dbReference type="EMBL" id="JBIHSF010000004">
    <property type="protein sequence ID" value="MFH0259500.1"/>
    <property type="molecule type" value="Genomic_DNA"/>
</dbReference>
<keyword evidence="3" id="KW-1185">Reference proteome</keyword>
<dbReference type="RefSeq" id="WP_394628561.1">
    <property type="nucleotide sequence ID" value="NZ_JBIHSF010000004.1"/>
</dbReference>
<proteinExistence type="predicted"/>
<evidence type="ECO:0000313" key="2">
    <source>
        <dbReference type="EMBL" id="MFH0259500.1"/>
    </source>
</evidence>
<organism evidence="2 3">
    <name type="scientific">Vibrio barjaei</name>
    <dbReference type="NCBI Taxonomy" id="1676683"/>
    <lineage>
        <taxon>Bacteria</taxon>
        <taxon>Pseudomonadati</taxon>
        <taxon>Pseudomonadota</taxon>
        <taxon>Gammaproteobacteria</taxon>
        <taxon>Vibrionales</taxon>
        <taxon>Vibrionaceae</taxon>
        <taxon>Vibrio</taxon>
    </lineage>
</organism>
<dbReference type="Proteomes" id="UP001607125">
    <property type="component" value="Unassembled WGS sequence"/>
</dbReference>
<comment type="caution">
    <text evidence="2">The sequence shown here is derived from an EMBL/GenBank/DDBJ whole genome shotgun (WGS) entry which is preliminary data.</text>
</comment>
<feature type="domain" description="Tail assembly protein G" evidence="1">
    <location>
        <begin position="3"/>
        <end position="107"/>
    </location>
</feature>
<sequence>MTFLKTARLRVGEHTYTLSEFTALDRIRDLEHAVLHQLEHEGESSETAQNPQHLVRLERITLDNMAHSLALSLSHTREENVESIETLVKTKWPQRAFTQAYDMLTELNKGQDVPDKHMGDITLGKPWRRLGPWRTIWPWN</sequence>
<dbReference type="Pfam" id="PF06894">
    <property type="entry name" value="Phage_TAC_2"/>
    <property type="match status" value="1"/>
</dbReference>
<reference evidence="2 3" key="1">
    <citation type="submission" date="2024-10" db="EMBL/GenBank/DDBJ databases">
        <authorList>
            <person name="Yibar A."/>
            <person name="Saticioglu I.B."/>
            <person name="Duman M."/>
            <person name="Ajmi N."/>
            <person name="Gurler F."/>
            <person name="Ay H."/>
            <person name="Onuk E."/>
            <person name="Guler S."/>
            <person name="Romalde J.L."/>
        </authorList>
    </citation>
    <scope>NUCLEOTIDE SEQUENCE [LARGE SCALE GENOMIC DNA]</scope>
    <source>
        <strain evidence="2 3">1-TCBS-B</strain>
    </source>
</reference>
<gene>
    <name evidence="2" type="ORF">ACGRH2_03450</name>
</gene>